<proteinExistence type="predicted"/>
<organism evidence="1 2">
    <name type="scientific">Shinella fusca</name>
    <dbReference type="NCBI Taxonomy" id="544480"/>
    <lineage>
        <taxon>Bacteria</taxon>
        <taxon>Pseudomonadati</taxon>
        <taxon>Pseudomonadota</taxon>
        <taxon>Alphaproteobacteria</taxon>
        <taxon>Hyphomicrobiales</taxon>
        <taxon>Rhizobiaceae</taxon>
        <taxon>Shinella</taxon>
    </lineage>
</organism>
<reference evidence="1 2" key="1">
    <citation type="submission" date="2020-08" db="EMBL/GenBank/DDBJ databases">
        <title>Genomic Encyclopedia of Type Strains, Phase IV (KMG-IV): sequencing the most valuable type-strain genomes for metagenomic binning, comparative biology and taxonomic classification.</title>
        <authorList>
            <person name="Goeker M."/>
        </authorList>
    </citation>
    <scope>NUCLEOTIDE SEQUENCE [LARGE SCALE GENOMIC DNA]</scope>
    <source>
        <strain evidence="1 2">DSM 21319</strain>
    </source>
</reference>
<protein>
    <submittedName>
        <fullName evidence="1">Uncharacterized protein</fullName>
    </submittedName>
</protein>
<keyword evidence="2" id="KW-1185">Reference proteome</keyword>
<evidence type="ECO:0000313" key="2">
    <source>
        <dbReference type="Proteomes" id="UP000535406"/>
    </source>
</evidence>
<dbReference type="RefSeq" id="WP_184142072.1">
    <property type="nucleotide sequence ID" value="NZ_JACHIK010000003.1"/>
</dbReference>
<dbReference type="EMBL" id="JACHIK010000003">
    <property type="protein sequence ID" value="MBB5041945.1"/>
    <property type="molecule type" value="Genomic_DNA"/>
</dbReference>
<comment type="caution">
    <text evidence="1">The sequence shown here is derived from an EMBL/GenBank/DDBJ whole genome shotgun (WGS) entry which is preliminary data.</text>
</comment>
<dbReference type="Proteomes" id="UP000535406">
    <property type="component" value="Unassembled WGS sequence"/>
</dbReference>
<accession>A0A7W8DTZ8</accession>
<evidence type="ECO:0000313" key="1">
    <source>
        <dbReference type="EMBL" id="MBB5041945.1"/>
    </source>
</evidence>
<dbReference type="AlphaFoldDB" id="A0A7W8DTZ8"/>
<sequence>MRRCKAVAYLIEVRKLNARSSDNLKFGKFDGSQALRIALQKILQKYPKYVALKLHDKIFKVDLDKANAGPLTGLIMSGDYGQAGDIIDSASGNVSYKKKKTESLAEPFYFYIAVPDNETRGIVVLQQTGLQGVKGLFETAVVGVFESQYPDYRLHVRQLTIADTLAQYLKGGNVEELIVEKHEIPADIADLYGGQKKVYPGTFTQIIKSSAGLFKKSGLIAFAKGQKKLEDVFEFDDHGFDVVKAKIRIGDELKSVNLTKPDSISMSVDITDDVKFGADGHPTRASLKSEFDKVAADLAKRGGIKL</sequence>
<gene>
    <name evidence="1" type="ORF">HNQ66_001328</name>
</gene>
<name>A0A7W8DTZ8_9HYPH</name>